<sequence length="122" mass="14730">MHPEYVKQTLDNLSTVQISHERLRSLLKASVSDDWEIYTKESLEWETGYYRKRYERLNHIQNDFLKDLLGRDRYNDYTNQYFSERMIAVDAFYTLYSLKRNQKILLFTTIVFLATTIIALMV</sequence>
<organism evidence="2">
    <name type="scientific">virus sp. ctHG14</name>
    <dbReference type="NCBI Taxonomy" id="2827626"/>
    <lineage>
        <taxon>Viruses</taxon>
    </lineage>
</organism>
<keyword evidence="1" id="KW-0812">Transmembrane</keyword>
<protein>
    <submittedName>
        <fullName evidence="2">Uncharacterized protein</fullName>
    </submittedName>
</protein>
<keyword evidence="1" id="KW-0472">Membrane</keyword>
<feature type="transmembrane region" description="Helical" evidence="1">
    <location>
        <begin position="104"/>
        <end position="121"/>
    </location>
</feature>
<evidence type="ECO:0000313" key="2">
    <source>
        <dbReference type="EMBL" id="DAE31301.1"/>
    </source>
</evidence>
<dbReference type="EMBL" id="BK059106">
    <property type="protein sequence ID" value="DAE31301.1"/>
    <property type="molecule type" value="Genomic_DNA"/>
</dbReference>
<evidence type="ECO:0000256" key="1">
    <source>
        <dbReference type="SAM" id="Phobius"/>
    </source>
</evidence>
<keyword evidence="1" id="KW-1133">Transmembrane helix</keyword>
<accession>A0A8S5RJS8</accession>
<reference evidence="2" key="1">
    <citation type="journal article" date="2021" name="Proc. Natl. Acad. Sci. U.S.A.">
        <title>A Catalog of Tens of Thousands of Viruses from Human Metagenomes Reveals Hidden Associations with Chronic Diseases.</title>
        <authorList>
            <person name="Tisza M.J."/>
            <person name="Buck C.B."/>
        </authorList>
    </citation>
    <scope>NUCLEOTIDE SEQUENCE</scope>
    <source>
        <strain evidence="2">CtHG14</strain>
    </source>
</reference>
<name>A0A8S5RJS8_9VIRU</name>
<proteinExistence type="predicted"/>